<dbReference type="PANTHER" id="PTHR46847:SF1">
    <property type="entry name" value="D-ALLOSE-BINDING PERIPLASMIC PROTEIN-RELATED"/>
    <property type="match status" value="1"/>
</dbReference>
<protein>
    <submittedName>
        <fullName evidence="5">LacI family DNA-binding transcriptional regulator</fullName>
    </submittedName>
</protein>
<dbReference type="Pfam" id="PF13407">
    <property type="entry name" value="Peripla_BP_4"/>
    <property type="match status" value="1"/>
</dbReference>
<dbReference type="PROSITE" id="PS50932">
    <property type="entry name" value="HTH_LACI_2"/>
    <property type="match status" value="1"/>
</dbReference>
<organism evidence="5 6">
    <name type="scientific">Pseudomonas eucalypticola</name>
    <dbReference type="NCBI Taxonomy" id="2599595"/>
    <lineage>
        <taxon>Bacteria</taxon>
        <taxon>Pseudomonadati</taxon>
        <taxon>Pseudomonadota</taxon>
        <taxon>Gammaproteobacteria</taxon>
        <taxon>Pseudomonadales</taxon>
        <taxon>Pseudomonadaceae</taxon>
        <taxon>Pseudomonas</taxon>
    </lineage>
</organism>
<dbReference type="SUPFAM" id="SSF53822">
    <property type="entry name" value="Periplasmic binding protein-like I"/>
    <property type="match status" value="1"/>
</dbReference>
<comment type="subcellular location">
    <subcellularLocation>
        <location evidence="1">Cell envelope</location>
    </subcellularLocation>
</comment>
<proteinExistence type="inferred from homology"/>
<dbReference type="CDD" id="cd06307">
    <property type="entry name" value="PBP1_sugar_binding"/>
    <property type="match status" value="1"/>
</dbReference>
<dbReference type="GO" id="GO:0055085">
    <property type="term" value="P:transmembrane transport"/>
    <property type="evidence" value="ECO:0007669"/>
    <property type="project" value="UniProtKB-ARBA"/>
</dbReference>
<dbReference type="CDD" id="cd01392">
    <property type="entry name" value="HTH_LacI"/>
    <property type="match status" value="1"/>
</dbReference>
<dbReference type="Gene3D" id="3.40.50.2300">
    <property type="match status" value="2"/>
</dbReference>
<evidence type="ECO:0000256" key="3">
    <source>
        <dbReference type="ARBA" id="ARBA00022729"/>
    </source>
</evidence>
<dbReference type="InterPro" id="IPR028082">
    <property type="entry name" value="Peripla_BP_I"/>
</dbReference>
<evidence type="ECO:0000313" key="5">
    <source>
        <dbReference type="EMBL" id="QKZ03968.1"/>
    </source>
</evidence>
<keyword evidence="6" id="KW-1185">Reference proteome</keyword>
<gene>
    <name evidence="5" type="ORF">HWQ56_09305</name>
</gene>
<name>A0A7D5HMS1_9PSED</name>
<dbReference type="RefSeq" id="WP_176570275.1">
    <property type="nucleotide sequence ID" value="NZ_CP056030.1"/>
</dbReference>
<dbReference type="GO" id="GO:0003677">
    <property type="term" value="F:DNA binding"/>
    <property type="evidence" value="ECO:0007669"/>
    <property type="project" value="UniProtKB-KW"/>
</dbReference>
<evidence type="ECO:0000313" key="6">
    <source>
        <dbReference type="Proteomes" id="UP000509568"/>
    </source>
</evidence>
<dbReference type="SUPFAM" id="SSF47413">
    <property type="entry name" value="lambda repressor-like DNA-binding domains"/>
    <property type="match status" value="1"/>
</dbReference>
<dbReference type="InterPro" id="IPR000843">
    <property type="entry name" value="HTH_LacI"/>
</dbReference>
<dbReference type="GO" id="GO:0030246">
    <property type="term" value="F:carbohydrate binding"/>
    <property type="evidence" value="ECO:0007669"/>
    <property type="project" value="UniProtKB-ARBA"/>
</dbReference>
<dbReference type="KEGG" id="pez:HWQ56_09305"/>
<comment type="similarity">
    <text evidence="2">Belongs to the bacterial solute-binding protein 2 family.</text>
</comment>
<keyword evidence="5" id="KW-0238">DNA-binding</keyword>
<keyword evidence="3" id="KW-0732">Signal</keyword>
<sequence>MFEKRPSIREIAELAGVGVATVDRVLSDRAKVSHATTMKVLGALRTLGVGQRLPSGARHLFRFEVFMSLSDETFFARYQAAFQACAKAQGVQVRLRRFDSAAGSDALFQALQGLEGRCHGLALIVEDNPTLRQYCQRLRLQGKAAVFMTSAVASQGWAYAGIDNEAAGRTAGYLLGGFLAGTGRVLLVTHHMLFQSHRQRIQGFRAVCQARFPGIEIVGPVECSDTDDHAHAVVTECLQGVGPVDGIYHTGAGNDGIARAVQGHPVKGWIGHEITPANARLLQEGKISALIDQNPELQAKVCIQVMLHQLGAIDSSPRSTVPFSIVTPENLDNVLSVDAL</sequence>
<dbReference type="EMBL" id="CP056030">
    <property type="protein sequence ID" value="QKZ03968.1"/>
    <property type="molecule type" value="Genomic_DNA"/>
</dbReference>
<feature type="domain" description="HTH lacI-type" evidence="4">
    <location>
        <begin position="6"/>
        <end position="48"/>
    </location>
</feature>
<dbReference type="PANTHER" id="PTHR46847">
    <property type="entry name" value="D-ALLOSE-BINDING PERIPLASMIC PROTEIN-RELATED"/>
    <property type="match status" value="1"/>
</dbReference>
<dbReference type="Gene3D" id="1.10.260.40">
    <property type="entry name" value="lambda repressor-like DNA-binding domains"/>
    <property type="match status" value="1"/>
</dbReference>
<dbReference type="GO" id="GO:0030313">
    <property type="term" value="C:cell envelope"/>
    <property type="evidence" value="ECO:0007669"/>
    <property type="project" value="UniProtKB-SubCell"/>
</dbReference>
<dbReference type="GO" id="GO:0006355">
    <property type="term" value="P:regulation of DNA-templated transcription"/>
    <property type="evidence" value="ECO:0007669"/>
    <property type="project" value="InterPro"/>
</dbReference>
<reference evidence="5 6" key="1">
    <citation type="submission" date="2020-06" db="EMBL/GenBank/DDBJ databases">
        <title>Pseudomonas eucalypticola sp. nov., an endophyte of Eucalyptus dunnii leaves with biocontrol ability of eucalyptus leaf blight.</title>
        <authorList>
            <person name="Liu Y."/>
            <person name="Song Z."/>
            <person name="Zeng H."/>
            <person name="Lu M."/>
            <person name="Wang X."/>
            <person name="Lian X."/>
            <person name="Zhang Q."/>
        </authorList>
    </citation>
    <scope>NUCLEOTIDE SEQUENCE [LARGE SCALE GENOMIC DNA]</scope>
    <source>
        <strain evidence="5 6">NP-1</strain>
    </source>
</reference>
<dbReference type="InterPro" id="IPR025997">
    <property type="entry name" value="SBP_2_dom"/>
</dbReference>
<accession>A0A7D5HMS1</accession>
<evidence type="ECO:0000256" key="2">
    <source>
        <dbReference type="ARBA" id="ARBA00007639"/>
    </source>
</evidence>
<dbReference type="Proteomes" id="UP000509568">
    <property type="component" value="Chromosome"/>
</dbReference>
<dbReference type="InterPro" id="IPR010982">
    <property type="entry name" value="Lambda_DNA-bd_dom_sf"/>
</dbReference>
<dbReference type="AlphaFoldDB" id="A0A7D5HMS1"/>
<evidence type="ECO:0000259" key="4">
    <source>
        <dbReference type="PROSITE" id="PS50932"/>
    </source>
</evidence>
<evidence type="ECO:0000256" key="1">
    <source>
        <dbReference type="ARBA" id="ARBA00004196"/>
    </source>
</evidence>
<dbReference type="PROSITE" id="PS00356">
    <property type="entry name" value="HTH_LACI_1"/>
    <property type="match status" value="1"/>
</dbReference>
<dbReference type="Pfam" id="PF00356">
    <property type="entry name" value="LacI"/>
    <property type="match status" value="1"/>
</dbReference>
<dbReference type="SMART" id="SM00354">
    <property type="entry name" value="HTH_LACI"/>
    <property type="match status" value="1"/>
</dbReference>